<gene>
    <name evidence="3" type="ORF">ACA1_071220</name>
</gene>
<evidence type="ECO:0000313" key="4">
    <source>
        <dbReference type="Proteomes" id="UP000011083"/>
    </source>
</evidence>
<protein>
    <submittedName>
        <fullName evidence="3">Uncharacterized protein</fullName>
    </submittedName>
</protein>
<accession>L8HGD2</accession>
<dbReference type="KEGG" id="acan:ACA1_071220"/>
<keyword evidence="4" id="KW-1185">Reference proteome</keyword>
<dbReference type="VEuPathDB" id="AmoebaDB:ACA1_071220"/>
<feature type="compositionally biased region" description="Polar residues" evidence="2">
    <location>
        <begin position="9"/>
        <end position="63"/>
    </location>
</feature>
<evidence type="ECO:0000256" key="2">
    <source>
        <dbReference type="SAM" id="MobiDB-lite"/>
    </source>
</evidence>
<name>L8HGD2_ACACF</name>
<feature type="region of interest" description="Disordered" evidence="2">
    <location>
        <begin position="1"/>
        <end position="64"/>
    </location>
</feature>
<keyword evidence="1" id="KW-0175">Coiled coil</keyword>
<dbReference type="GeneID" id="14924481"/>
<reference evidence="3 4" key="1">
    <citation type="journal article" date="2013" name="Genome Biol.">
        <title>Genome of Acanthamoeba castellanii highlights extensive lateral gene transfer and early evolution of tyrosine kinase signaling.</title>
        <authorList>
            <person name="Clarke M."/>
            <person name="Lohan A.J."/>
            <person name="Liu B."/>
            <person name="Lagkouvardos I."/>
            <person name="Roy S."/>
            <person name="Zafar N."/>
            <person name="Bertelli C."/>
            <person name="Schilde C."/>
            <person name="Kianianmomeni A."/>
            <person name="Burglin T.R."/>
            <person name="Frech C."/>
            <person name="Turcotte B."/>
            <person name="Kopec K.O."/>
            <person name="Synnott J.M."/>
            <person name="Choo C."/>
            <person name="Paponov I."/>
            <person name="Finkler A."/>
            <person name="Soon Heng Tan C."/>
            <person name="Hutchins A.P."/>
            <person name="Weinmeier T."/>
            <person name="Rattei T."/>
            <person name="Chu J.S."/>
            <person name="Gimenez G."/>
            <person name="Irimia M."/>
            <person name="Rigden D.J."/>
            <person name="Fitzpatrick D.A."/>
            <person name="Lorenzo-Morales J."/>
            <person name="Bateman A."/>
            <person name="Chiu C.H."/>
            <person name="Tang P."/>
            <person name="Hegemann P."/>
            <person name="Fromm H."/>
            <person name="Raoult D."/>
            <person name="Greub G."/>
            <person name="Miranda-Saavedra D."/>
            <person name="Chen N."/>
            <person name="Nash P."/>
            <person name="Ginger M.L."/>
            <person name="Horn M."/>
            <person name="Schaap P."/>
            <person name="Caler L."/>
            <person name="Loftus B."/>
        </authorList>
    </citation>
    <scope>NUCLEOTIDE SEQUENCE [LARGE SCALE GENOMIC DNA]</scope>
    <source>
        <strain evidence="3 4">Neff</strain>
    </source>
</reference>
<proteinExistence type="predicted"/>
<sequence length="187" mass="20580">MSAAMNKENLINQLPSSPYTPTQKGLKVSTPQKNNATKFKTSSKGSRQALQDATPNGTKQQQKIRVLKRKLVHTTQALREAESTINDMRVEAAASEREVALLRAQLAQKQASYEAGSDDEQQPAAPQLPARYRDIGLGFRVASLPNETDDKSSTHNEELMLAAPTAQPQHYKDLQLGFAVNSLSMDF</sequence>
<dbReference type="EMBL" id="KB007857">
    <property type="protein sequence ID" value="ELR23501.1"/>
    <property type="molecule type" value="Genomic_DNA"/>
</dbReference>
<feature type="coiled-coil region" evidence="1">
    <location>
        <begin position="64"/>
        <end position="112"/>
    </location>
</feature>
<evidence type="ECO:0000256" key="1">
    <source>
        <dbReference type="SAM" id="Coils"/>
    </source>
</evidence>
<organism evidence="3 4">
    <name type="scientific">Acanthamoeba castellanii (strain ATCC 30010 / Neff)</name>
    <dbReference type="NCBI Taxonomy" id="1257118"/>
    <lineage>
        <taxon>Eukaryota</taxon>
        <taxon>Amoebozoa</taxon>
        <taxon>Discosea</taxon>
        <taxon>Longamoebia</taxon>
        <taxon>Centramoebida</taxon>
        <taxon>Acanthamoebidae</taxon>
        <taxon>Acanthamoeba</taxon>
    </lineage>
</organism>
<dbReference type="Proteomes" id="UP000011083">
    <property type="component" value="Unassembled WGS sequence"/>
</dbReference>
<dbReference type="RefSeq" id="XP_004353029.1">
    <property type="nucleotide sequence ID" value="XM_004352977.1"/>
</dbReference>
<dbReference type="AlphaFoldDB" id="L8HGD2"/>
<evidence type="ECO:0000313" key="3">
    <source>
        <dbReference type="EMBL" id="ELR23501.1"/>
    </source>
</evidence>